<name>A0A8J4QMZ6_9ROSI</name>
<protein>
    <recommendedName>
        <fullName evidence="2">Retrotransposon gag domain-containing protein</fullName>
    </recommendedName>
</protein>
<evidence type="ECO:0000256" key="1">
    <source>
        <dbReference type="SAM" id="MobiDB-lite"/>
    </source>
</evidence>
<keyword evidence="4" id="KW-1185">Reference proteome</keyword>
<evidence type="ECO:0000259" key="2">
    <source>
        <dbReference type="Pfam" id="PF03732"/>
    </source>
</evidence>
<evidence type="ECO:0000313" key="3">
    <source>
        <dbReference type="EMBL" id="KAF3956400.1"/>
    </source>
</evidence>
<dbReference type="InterPro" id="IPR005162">
    <property type="entry name" value="Retrotrans_gag_dom"/>
</dbReference>
<sequence length="294" mass="35037">MHLRSGRVMSNPEHQSTSESRPSLEQTIGDLAKSVRDLLDRVERIETSQRETTNHEGDNMLGQNNNGHFNRAPHFEHDHYNHYGPRDYDDRMSKERIEAPTFDGCLDPWVFTDWLRQMEKFFDYYHWAENRKVRYARMKLIGRADLFWEDLEETLRRRREPPIIDWMEMKDALSRNYLPPTYRSSLLEEWDRLRQGTAPVTEYIEKFKEFQRRIRIVEEEVVTLNRFKKGLNANLLGEIITRGVTTLREAYDLARNSRCPSRTLVIQEDDEKVENVEELVYDPNAEEVQGVEAK</sequence>
<comment type="caution">
    <text evidence="3">The sequence shown here is derived from an EMBL/GenBank/DDBJ whole genome shotgun (WGS) entry which is preliminary data.</text>
</comment>
<gene>
    <name evidence="3" type="ORF">CMV_018465</name>
</gene>
<proteinExistence type="predicted"/>
<feature type="region of interest" description="Disordered" evidence="1">
    <location>
        <begin position="1"/>
        <end position="26"/>
    </location>
</feature>
<dbReference type="Proteomes" id="UP000737018">
    <property type="component" value="Unassembled WGS sequence"/>
</dbReference>
<dbReference type="Pfam" id="PF03732">
    <property type="entry name" value="Retrotrans_gag"/>
    <property type="match status" value="1"/>
</dbReference>
<feature type="compositionally biased region" description="Polar residues" evidence="1">
    <location>
        <begin position="12"/>
        <end position="26"/>
    </location>
</feature>
<dbReference type="PANTHER" id="PTHR35046">
    <property type="entry name" value="ZINC KNUCKLE (CCHC-TYPE) FAMILY PROTEIN"/>
    <property type="match status" value="1"/>
</dbReference>
<reference evidence="3" key="1">
    <citation type="submission" date="2020-03" db="EMBL/GenBank/DDBJ databases">
        <title>Castanea mollissima Vanexum genome sequencing.</title>
        <authorList>
            <person name="Staton M."/>
        </authorList>
    </citation>
    <scope>NUCLEOTIDE SEQUENCE</scope>
    <source>
        <tissue evidence="3">Leaf</tissue>
    </source>
</reference>
<feature type="compositionally biased region" description="Basic and acidic residues" evidence="1">
    <location>
        <begin position="47"/>
        <end position="58"/>
    </location>
</feature>
<dbReference type="PANTHER" id="PTHR35046:SF9">
    <property type="entry name" value="RNA-DIRECTED DNA POLYMERASE"/>
    <property type="match status" value="1"/>
</dbReference>
<organism evidence="3 4">
    <name type="scientific">Castanea mollissima</name>
    <name type="common">Chinese chestnut</name>
    <dbReference type="NCBI Taxonomy" id="60419"/>
    <lineage>
        <taxon>Eukaryota</taxon>
        <taxon>Viridiplantae</taxon>
        <taxon>Streptophyta</taxon>
        <taxon>Embryophyta</taxon>
        <taxon>Tracheophyta</taxon>
        <taxon>Spermatophyta</taxon>
        <taxon>Magnoliopsida</taxon>
        <taxon>eudicotyledons</taxon>
        <taxon>Gunneridae</taxon>
        <taxon>Pentapetalae</taxon>
        <taxon>rosids</taxon>
        <taxon>fabids</taxon>
        <taxon>Fagales</taxon>
        <taxon>Fagaceae</taxon>
        <taxon>Castanea</taxon>
    </lineage>
</organism>
<dbReference type="EMBL" id="JRKL02003100">
    <property type="protein sequence ID" value="KAF3956400.1"/>
    <property type="molecule type" value="Genomic_DNA"/>
</dbReference>
<accession>A0A8J4QMZ6</accession>
<dbReference type="OrthoDB" id="1934635at2759"/>
<feature type="domain" description="Retrotransposon gag" evidence="2">
    <location>
        <begin position="135"/>
        <end position="232"/>
    </location>
</feature>
<dbReference type="AlphaFoldDB" id="A0A8J4QMZ6"/>
<feature type="region of interest" description="Disordered" evidence="1">
    <location>
        <begin position="47"/>
        <end position="76"/>
    </location>
</feature>
<evidence type="ECO:0000313" key="4">
    <source>
        <dbReference type="Proteomes" id="UP000737018"/>
    </source>
</evidence>